<dbReference type="InterPro" id="IPR036271">
    <property type="entry name" value="Tet_transcr_reg_TetR-rel_C_sf"/>
</dbReference>
<name>A0A448MXP0_9ACTN</name>
<dbReference type="SUPFAM" id="SSF46689">
    <property type="entry name" value="Homeodomain-like"/>
    <property type="match status" value="1"/>
</dbReference>
<dbReference type="GO" id="GO:0003700">
    <property type="term" value="F:DNA-binding transcription factor activity"/>
    <property type="evidence" value="ECO:0007669"/>
    <property type="project" value="TreeGrafter"/>
</dbReference>
<feature type="DNA-binding region" description="H-T-H motif" evidence="2">
    <location>
        <begin position="31"/>
        <end position="50"/>
    </location>
</feature>
<organism evidence="4 5">
    <name type="scientific">Arachnia propionica</name>
    <dbReference type="NCBI Taxonomy" id="1750"/>
    <lineage>
        <taxon>Bacteria</taxon>
        <taxon>Bacillati</taxon>
        <taxon>Actinomycetota</taxon>
        <taxon>Actinomycetes</taxon>
        <taxon>Propionibacteriales</taxon>
        <taxon>Propionibacteriaceae</taxon>
        <taxon>Arachnia</taxon>
    </lineage>
</organism>
<dbReference type="PROSITE" id="PS50977">
    <property type="entry name" value="HTH_TETR_2"/>
    <property type="match status" value="1"/>
</dbReference>
<dbReference type="Proteomes" id="UP000273044">
    <property type="component" value="Chromosome"/>
</dbReference>
<dbReference type="InterPro" id="IPR009057">
    <property type="entry name" value="Homeodomain-like_sf"/>
</dbReference>
<dbReference type="GeneID" id="64406650"/>
<dbReference type="InterPro" id="IPR041678">
    <property type="entry name" value="TetR_C_16"/>
</dbReference>
<keyword evidence="5" id="KW-1185">Reference proteome</keyword>
<accession>A0A448MXP0</accession>
<evidence type="ECO:0000313" key="5">
    <source>
        <dbReference type="Proteomes" id="UP000273044"/>
    </source>
</evidence>
<dbReference type="Gene3D" id="1.10.357.10">
    <property type="entry name" value="Tetracycline Repressor, domain 2"/>
    <property type="match status" value="1"/>
</dbReference>
<proteinExistence type="predicted"/>
<protein>
    <submittedName>
        <fullName evidence="4">Putative DNA-binding transcriptional regulator</fullName>
    </submittedName>
</protein>
<dbReference type="GO" id="GO:0000976">
    <property type="term" value="F:transcription cis-regulatory region binding"/>
    <property type="evidence" value="ECO:0007669"/>
    <property type="project" value="TreeGrafter"/>
</dbReference>
<dbReference type="PANTHER" id="PTHR30055:SF235">
    <property type="entry name" value="TRANSCRIPTIONAL REGULATORY PROTEIN"/>
    <property type="match status" value="1"/>
</dbReference>
<evidence type="ECO:0000259" key="3">
    <source>
        <dbReference type="PROSITE" id="PS50977"/>
    </source>
</evidence>
<sequence length="200" mass="21705">MPGGSKSERTKLRIQQAAAKLFASRSFETVSTRAIAKEAGVDAALIHHYFGSKEGLFQAVLNAAIRPEQLEALVVSESPDDWGRQLVRAADKVWTSPAAPALKAVVRRVLVGHEGVLREFVTRSLFNRFLSHIEGPEPERRLRASLIGSQMSGLVIARHIVGIEPLASLSTDEVANLIGPVLQHYITGSLQPGKIVEGEN</sequence>
<dbReference type="EMBL" id="LR134406">
    <property type="protein sequence ID" value="VEH69892.1"/>
    <property type="molecule type" value="Genomic_DNA"/>
</dbReference>
<evidence type="ECO:0000256" key="2">
    <source>
        <dbReference type="PROSITE-ProRule" id="PRU00335"/>
    </source>
</evidence>
<dbReference type="InterPro" id="IPR001647">
    <property type="entry name" value="HTH_TetR"/>
</dbReference>
<dbReference type="Gene3D" id="1.10.10.60">
    <property type="entry name" value="Homeodomain-like"/>
    <property type="match status" value="1"/>
</dbReference>
<dbReference type="RefSeq" id="WP_061787086.1">
    <property type="nucleotide sequence ID" value="NZ_CP128406.1"/>
</dbReference>
<dbReference type="Pfam" id="PF17920">
    <property type="entry name" value="TetR_C_16"/>
    <property type="match status" value="1"/>
</dbReference>
<dbReference type="SUPFAM" id="SSF48498">
    <property type="entry name" value="Tetracyclin repressor-like, C-terminal domain"/>
    <property type="match status" value="1"/>
</dbReference>
<feature type="domain" description="HTH tetR-type" evidence="3">
    <location>
        <begin position="8"/>
        <end position="68"/>
    </location>
</feature>
<evidence type="ECO:0000313" key="4">
    <source>
        <dbReference type="EMBL" id="VEH69892.1"/>
    </source>
</evidence>
<evidence type="ECO:0000256" key="1">
    <source>
        <dbReference type="ARBA" id="ARBA00023125"/>
    </source>
</evidence>
<keyword evidence="1 2" id="KW-0238">DNA-binding</keyword>
<dbReference type="AlphaFoldDB" id="A0A448MXP0"/>
<dbReference type="PRINTS" id="PR00455">
    <property type="entry name" value="HTHTETR"/>
</dbReference>
<dbReference type="Pfam" id="PF00440">
    <property type="entry name" value="TetR_N"/>
    <property type="match status" value="1"/>
</dbReference>
<gene>
    <name evidence="4" type="ORF">NCTC12967_01172</name>
</gene>
<reference evidence="4 5" key="1">
    <citation type="submission" date="2018-12" db="EMBL/GenBank/DDBJ databases">
        <authorList>
            <consortium name="Pathogen Informatics"/>
        </authorList>
    </citation>
    <scope>NUCLEOTIDE SEQUENCE [LARGE SCALE GENOMIC DNA]</scope>
    <source>
        <strain evidence="4 5">NCTC12967</strain>
    </source>
</reference>
<dbReference type="PANTHER" id="PTHR30055">
    <property type="entry name" value="HTH-TYPE TRANSCRIPTIONAL REGULATOR RUTR"/>
    <property type="match status" value="1"/>
</dbReference>
<dbReference type="InterPro" id="IPR050109">
    <property type="entry name" value="HTH-type_TetR-like_transc_reg"/>
</dbReference>